<proteinExistence type="predicted"/>
<keyword evidence="2" id="KW-1185">Reference proteome</keyword>
<dbReference type="EMBL" id="FAOZ01000018">
    <property type="protein sequence ID" value="CUU58268.1"/>
    <property type="molecule type" value="Genomic_DNA"/>
</dbReference>
<protein>
    <submittedName>
        <fullName evidence="1">Uncharacterized protein</fullName>
    </submittedName>
</protein>
<gene>
    <name evidence="1" type="ORF">Ga0074812_11840</name>
</gene>
<evidence type="ECO:0000313" key="1">
    <source>
        <dbReference type="EMBL" id="CUU58268.1"/>
    </source>
</evidence>
<dbReference type="AlphaFoldDB" id="A0A0S4QTW0"/>
<sequence length="31" mass="3534">MELLGFLHGVKKGFQDVEKRARDPSGIRHDP</sequence>
<organism evidence="1 2">
    <name type="scientific">Parafrankia irregularis</name>
    <dbReference type="NCBI Taxonomy" id="795642"/>
    <lineage>
        <taxon>Bacteria</taxon>
        <taxon>Bacillati</taxon>
        <taxon>Actinomycetota</taxon>
        <taxon>Actinomycetes</taxon>
        <taxon>Frankiales</taxon>
        <taxon>Frankiaceae</taxon>
        <taxon>Parafrankia</taxon>
    </lineage>
</organism>
<accession>A0A0S4QTW0</accession>
<reference evidence="2" key="1">
    <citation type="submission" date="2015-11" db="EMBL/GenBank/DDBJ databases">
        <authorList>
            <person name="Varghese N."/>
        </authorList>
    </citation>
    <scope>NUCLEOTIDE SEQUENCE [LARGE SCALE GENOMIC DNA]</scope>
    <source>
        <strain evidence="2">DSM 45899</strain>
    </source>
</reference>
<evidence type="ECO:0000313" key="2">
    <source>
        <dbReference type="Proteomes" id="UP000198802"/>
    </source>
</evidence>
<dbReference type="Proteomes" id="UP000198802">
    <property type="component" value="Unassembled WGS sequence"/>
</dbReference>
<name>A0A0S4QTW0_9ACTN</name>